<dbReference type="AlphaFoldDB" id="A0A813XFY3"/>
<sequence>MAEPDLSFFDLPLLVQEKILKFMTYSELSRIRIVSKRMHHLCSEILNRSYCLLEPLIHELQRTIKSKLPRRESERHKHPLSCKFDTISSLDSRIQWLKLTFNSSIGNGLCCFYPGKLLDEIYIVINHLQVLQTCPNPRSILQEVRDMSSMAIEHFREQIEPKLQQTRLIPSASTLEGNSSFPLLSISRSTSILLPKHQLAPQLQKHHTILKSSNALLREQIDALRKSVQQQNMLICSKNYQLGLYRRLLRYRTQSVLKQNYRVKRLEKNLLQTNHILNETRQKFDQFLILYNSNTTSNREDDDTTNTNSNDHEKQSIALKHENENDSDDDDDDDDITYLSKNEQEAKRNCFEITTSNNRKRRKLQ</sequence>
<dbReference type="EMBL" id="CAJNOK010009689">
    <property type="protein sequence ID" value="CAF1096094.1"/>
    <property type="molecule type" value="Genomic_DNA"/>
</dbReference>
<dbReference type="InterPro" id="IPR036047">
    <property type="entry name" value="F-box-like_dom_sf"/>
</dbReference>
<dbReference type="PANTHER" id="PTHR13252:SF9">
    <property type="entry name" value="F-BOX ONLY PROTEIN 28"/>
    <property type="match status" value="1"/>
</dbReference>
<feature type="domain" description="F-box" evidence="2">
    <location>
        <begin position="5"/>
        <end position="53"/>
    </location>
</feature>
<dbReference type="PANTHER" id="PTHR13252">
    <property type="entry name" value="F-BOX ONLY PROTEIN 28"/>
    <property type="match status" value="1"/>
</dbReference>
<evidence type="ECO:0000256" key="1">
    <source>
        <dbReference type="SAM" id="MobiDB-lite"/>
    </source>
</evidence>
<evidence type="ECO:0000313" key="3">
    <source>
        <dbReference type="EMBL" id="CAF0864255.1"/>
    </source>
</evidence>
<dbReference type="OrthoDB" id="5860767at2759"/>
<dbReference type="Pfam" id="PF00646">
    <property type="entry name" value="F-box"/>
    <property type="match status" value="1"/>
</dbReference>
<dbReference type="PROSITE" id="PS50181">
    <property type="entry name" value="FBOX"/>
    <property type="match status" value="1"/>
</dbReference>
<evidence type="ECO:0000313" key="6">
    <source>
        <dbReference type="EMBL" id="CAF3857530.1"/>
    </source>
</evidence>
<name>A0A813XFY3_9BILA</name>
<dbReference type="InterPro" id="IPR039719">
    <property type="entry name" value="FBXO28"/>
</dbReference>
<dbReference type="Proteomes" id="UP000663829">
    <property type="component" value="Unassembled WGS sequence"/>
</dbReference>
<comment type="caution">
    <text evidence="3">The sequence shown here is derived from an EMBL/GenBank/DDBJ whole genome shotgun (WGS) entry which is preliminary data.</text>
</comment>
<dbReference type="EMBL" id="CAJOBC010001057">
    <property type="protein sequence ID" value="CAF3651799.1"/>
    <property type="molecule type" value="Genomic_DNA"/>
</dbReference>
<dbReference type="EMBL" id="CAJOBA010009707">
    <property type="protein sequence ID" value="CAF3857530.1"/>
    <property type="molecule type" value="Genomic_DNA"/>
</dbReference>
<reference evidence="3" key="1">
    <citation type="submission" date="2021-02" db="EMBL/GenBank/DDBJ databases">
        <authorList>
            <person name="Nowell W R."/>
        </authorList>
    </citation>
    <scope>NUCLEOTIDE SEQUENCE</scope>
</reference>
<feature type="compositionally biased region" description="Acidic residues" evidence="1">
    <location>
        <begin position="325"/>
        <end position="336"/>
    </location>
</feature>
<keyword evidence="7" id="KW-1185">Reference proteome</keyword>
<organism evidence="3 7">
    <name type="scientific">Didymodactylos carnosus</name>
    <dbReference type="NCBI Taxonomy" id="1234261"/>
    <lineage>
        <taxon>Eukaryota</taxon>
        <taxon>Metazoa</taxon>
        <taxon>Spiralia</taxon>
        <taxon>Gnathifera</taxon>
        <taxon>Rotifera</taxon>
        <taxon>Eurotatoria</taxon>
        <taxon>Bdelloidea</taxon>
        <taxon>Philodinida</taxon>
        <taxon>Philodinidae</taxon>
        <taxon>Didymodactylos</taxon>
    </lineage>
</organism>
<dbReference type="Proteomes" id="UP000682733">
    <property type="component" value="Unassembled WGS sequence"/>
</dbReference>
<dbReference type="InterPro" id="IPR001810">
    <property type="entry name" value="F-box_dom"/>
</dbReference>
<evidence type="ECO:0000259" key="2">
    <source>
        <dbReference type="PROSITE" id="PS50181"/>
    </source>
</evidence>
<dbReference type="Proteomes" id="UP000677228">
    <property type="component" value="Unassembled WGS sequence"/>
</dbReference>
<dbReference type="EMBL" id="CAJNOQ010001057">
    <property type="protein sequence ID" value="CAF0864255.1"/>
    <property type="molecule type" value="Genomic_DNA"/>
</dbReference>
<dbReference type="Proteomes" id="UP000681722">
    <property type="component" value="Unassembled WGS sequence"/>
</dbReference>
<accession>A0A813XFY3</accession>
<proteinExistence type="predicted"/>
<feature type="region of interest" description="Disordered" evidence="1">
    <location>
        <begin position="319"/>
        <end position="342"/>
    </location>
</feature>
<dbReference type="GO" id="GO:0000209">
    <property type="term" value="P:protein polyubiquitination"/>
    <property type="evidence" value="ECO:0007669"/>
    <property type="project" value="TreeGrafter"/>
</dbReference>
<evidence type="ECO:0000313" key="7">
    <source>
        <dbReference type="Proteomes" id="UP000663829"/>
    </source>
</evidence>
<dbReference type="SUPFAM" id="SSF81383">
    <property type="entry name" value="F-box domain"/>
    <property type="match status" value="1"/>
</dbReference>
<evidence type="ECO:0000313" key="4">
    <source>
        <dbReference type="EMBL" id="CAF1096094.1"/>
    </source>
</evidence>
<protein>
    <recommendedName>
        <fullName evidence="2">F-box domain-containing protein</fullName>
    </recommendedName>
</protein>
<evidence type="ECO:0000313" key="5">
    <source>
        <dbReference type="EMBL" id="CAF3651799.1"/>
    </source>
</evidence>
<gene>
    <name evidence="3" type="ORF">GPM918_LOCUS6751</name>
    <name evidence="4" type="ORF">OVA965_LOCUS19058</name>
    <name evidence="5" type="ORF">SRO942_LOCUS6751</name>
    <name evidence="6" type="ORF">TMI583_LOCUS19071</name>
</gene>